<sequence>MFTELTTLLGLFPAKHFVPRLAWLDKASGLDARVERNYEELDRFLERVLEEHRHDSGGDRASDGDGGGRKECANFVDILLSLGDGEDDGSVGMFLSRDNLKAIILDMIVGATDTISTSLEWAMAELVKNPKAMKRAQEEVREAAGAERRRSRKKTWREPST</sequence>
<dbReference type="Gene3D" id="1.10.630.10">
    <property type="entry name" value="Cytochrome P450"/>
    <property type="match status" value="1"/>
</dbReference>
<evidence type="ECO:0000256" key="3">
    <source>
        <dbReference type="ARBA" id="ARBA00023004"/>
    </source>
</evidence>
<dbReference type="InterPro" id="IPR002401">
    <property type="entry name" value="Cyt_P450_E_grp-I"/>
</dbReference>
<feature type="region of interest" description="Disordered" evidence="4">
    <location>
        <begin position="132"/>
        <end position="161"/>
    </location>
</feature>
<name>A0AAX6FZZ9_IRIPA</name>
<dbReference type="InterPro" id="IPR036396">
    <property type="entry name" value="Cyt_P450_sf"/>
</dbReference>
<dbReference type="SUPFAM" id="SSF48264">
    <property type="entry name" value="Cytochrome P450"/>
    <property type="match status" value="1"/>
</dbReference>
<keyword evidence="3" id="KW-0408">Iron</keyword>
<dbReference type="PANTHER" id="PTHR47955">
    <property type="entry name" value="CYTOCHROME P450 FAMILY 71 PROTEIN"/>
    <property type="match status" value="1"/>
</dbReference>
<comment type="similarity">
    <text evidence="1">Belongs to the cytochrome P450 family.</text>
</comment>
<dbReference type="Proteomes" id="UP001140949">
    <property type="component" value="Unassembled WGS sequence"/>
</dbReference>
<dbReference type="Pfam" id="PF00067">
    <property type="entry name" value="p450"/>
    <property type="match status" value="1"/>
</dbReference>
<evidence type="ECO:0000256" key="1">
    <source>
        <dbReference type="ARBA" id="ARBA00010617"/>
    </source>
</evidence>
<dbReference type="EMBL" id="JANAVB010024995">
    <property type="protein sequence ID" value="KAJ6821675.1"/>
    <property type="molecule type" value="Genomic_DNA"/>
</dbReference>
<proteinExistence type="inferred from homology"/>
<organism evidence="5 6">
    <name type="scientific">Iris pallida</name>
    <name type="common">Sweet iris</name>
    <dbReference type="NCBI Taxonomy" id="29817"/>
    <lineage>
        <taxon>Eukaryota</taxon>
        <taxon>Viridiplantae</taxon>
        <taxon>Streptophyta</taxon>
        <taxon>Embryophyta</taxon>
        <taxon>Tracheophyta</taxon>
        <taxon>Spermatophyta</taxon>
        <taxon>Magnoliopsida</taxon>
        <taxon>Liliopsida</taxon>
        <taxon>Asparagales</taxon>
        <taxon>Iridaceae</taxon>
        <taxon>Iridoideae</taxon>
        <taxon>Irideae</taxon>
        <taxon>Iris</taxon>
    </lineage>
</organism>
<dbReference type="PANTHER" id="PTHR47955:SF15">
    <property type="entry name" value="CYTOCHROME P450 71A2-LIKE"/>
    <property type="match status" value="1"/>
</dbReference>
<feature type="compositionally biased region" description="Basic and acidic residues" evidence="4">
    <location>
        <begin position="135"/>
        <end position="148"/>
    </location>
</feature>
<keyword evidence="2" id="KW-0479">Metal-binding</keyword>
<evidence type="ECO:0000313" key="5">
    <source>
        <dbReference type="EMBL" id="KAJ6821675.1"/>
    </source>
</evidence>
<comment type="caution">
    <text evidence="5">The sequence shown here is derived from an EMBL/GenBank/DDBJ whole genome shotgun (WGS) entry which is preliminary data.</text>
</comment>
<reference evidence="5" key="1">
    <citation type="journal article" date="2023" name="GigaByte">
        <title>Genome assembly of the bearded iris, Iris pallida Lam.</title>
        <authorList>
            <person name="Bruccoleri R.E."/>
            <person name="Oakeley E.J."/>
            <person name="Faust A.M.E."/>
            <person name="Altorfer M."/>
            <person name="Dessus-Babus S."/>
            <person name="Burckhardt D."/>
            <person name="Oertli M."/>
            <person name="Naumann U."/>
            <person name="Petersen F."/>
            <person name="Wong J."/>
        </authorList>
    </citation>
    <scope>NUCLEOTIDE SEQUENCE</scope>
    <source>
        <strain evidence="5">GSM-AAB239-AS_SAM_17_03QT</strain>
    </source>
</reference>
<dbReference type="GO" id="GO:0016705">
    <property type="term" value="F:oxidoreductase activity, acting on paired donors, with incorporation or reduction of molecular oxygen"/>
    <property type="evidence" value="ECO:0007669"/>
    <property type="project" value="InterPro"/>
</dbReference>
<reference evidence="5" key="2">
    <citation type="submission" date="2023-04" db="EMBL/GenBank/DDBJ databases">
        <authorList>
            <person name="Bruccoleri R.E."/>
            <person name="Oakeley E.J."/>
            <person name="Faust A.-M."/>
            <person name="Dessus-Babus S."/>
            <person name="Altorfer M."/>
            <person name="Burckhardt D."/>
            <person name="Oertli M."/>
            <person name="Naumann U."/>
            <person name="Petersen F."/>
            <person name="Wong J."/>
        </authorList>
    </citation>
    <scope>NUCLEOTIDE SEQUENCE</scope>
    <source>
        <strain evidence="5">GSM-AAB239-AS_SAM_17_03QT</strain>
        <tissue evidence="5">Leaf</tissue>
    </source>
</reference>
<keyword evidence="6" id="KW-1185">Reference proteome</keyword>
<accession>A0AAX6FZZ9</accession>
<dbReference type="GO" id="GO:0005506">
    <property type="term" value="F:iron ion binding"/>
    <property type="evidence" value="ECO:0007669"/>
    <property type="project" value="InterPro"/>
</dbReference>
<dbReference type="GO" id="GO:0020037">
    <property type="term" value="F:heme binding"/>
    <property type="evidence" value="ECO:0007669"/>
    <property type="project" value="InterPro"/>
</dbReference>
<evidence type="ECO:0000313" key="6">
    <source>
        <dbReference type="Proteomes" id="UP001140949"/>
    </source>
</evidence>
<dbReference type="PRINTS" id="PR00463">
    <property type="entry name" value="EP450I"/>
</dbReference>
<gene>
    <name evidence="5" type="ORF">M6B38_392035</name>
</gene>
<evidence type="ECO:0000256" key="4">
    <source>
        <dbReference type="SAM" id="MobiDB-lite"/>
    </source>
</evidence>
<protein>
    <submittedName>
        <fullName evidence="5">Cytochrome P450 71A1-like</fullName>
    </submittedName>
</protein>
<dbReference type="GO" id="GO:0004497">
    <property type="term" value="F:monooxygenase activity"/>
    <property type="evidence" value="ECO:0007669"/>
    <property type="project" value="InterPro"/>
</dbReference>
<evidence type="ECO:0000256" key="2">
    <source>
        <dbReference type="ARBA" id="ARBA00022723"/>
    </source>
</evidence>
<dbReference type="AlphaFoldDB" id="A0AAX6FZZ9"/>
<dbReference type="InterPro" id="IPR001128">
    <property type="entry name" value="Cyt_P450"/>
</dbReference>